<geneLocation type="mitochondrion" evidence="2"/>
<name>A0A1Y0B484_9LAMI</name>
<feature type="chain" id="PRO_5012891884" evidence="1">
    <location>
        <begin position="22"/>
        <end position="32"/>
    </location>
</feature>
<dbReference type="AlphaFoldDB" id="A0A1Y0B484"/>
<reference evidence="2" key="1">
    <citation type="submission" date="2017-03" db="EMBL/GenBank/DDBJ databases">
        <title>The mitochondrial genome of the carnivorous plant Utricularia reniformis (Lentibulariaceae): structure, comparative analysis and evolutionary landmarks.</title>
        <authorList>
            <person name="Silva S.R."/>
            <person name="Alvarenga D.O."/>
            <person name="Michael T.P."/>
            <person name="Miranda V.F.O."/>
            <person name="Varani A.M."/>
        </authorList>
    </citation>
    <scope>NUCLEOTIDE SEQUENCE</scope>
</reference>
<evidence type="ECO:0000256" key="1">
    <source>
        <dbReference type="SAM" id="SignalP"/>
    </source>
</evidence>
<sequence>MMTRFILTICLWVTHNRGCLAGIYEARNLSNC</sequence>
<feature type="signal peptide" evidence="1">
    <location>
        <begin position="1"/>
        <end position="21"/>
    </location>
</feature>
<accession>A0A1Y0B484</accession>
<keyword evidence="2" id="KW-0496">Mitochondrion</keyword>
<gene>
    <name evidence="2" type="ORF">AEK19_MT2039</name>
</gene>
<proteinExistence type="predicted"/>
<evidence type="ECO:0000313" key="2">
    <source>
        <dbReference type="EMBL" id="ART32197.1"/>
    </source>
</evidence>
<organism evidence="2">
    <name type="scientific">Utricularia reniformis</name>
    <dbReference type="NCBI Taxonomy" id="192314"/>
    <lineage>
        <taxon>Eukaryota</taxon>
        <taxon>Viridiplantae</taxon>
        <taxon>Streptophyta</taxon>
        <taxon>Embryophyta</taxon>
        <taxon>Tracheophyta</taxon>
        <taxon>Spermatophyta</taxon>
        <taxon>Magnoliopsida</taxon>
        <taxon>eudicotyledons</taxon>
        <taxon>Gunneridae</taxon>
        <taxon>Pentapetalae</taxon>
        <taxon>asterids</taxon>
        <taxon>lamiids</taxon>
        <taxon>Lamiales</taxon>
        <taxon>Lentibulariaceae</taxon>
        <taxon>Utricularia</taxon>
    </lineage>
</organism>
<dbReference type="EMBL" id="KY774314">
    <property type="protein sequence ID" value="ART32197.1"/>
    <property type="molecule type" value="Genomic_DNA"/>
</dbReference>
<protein>
    <submittedName>
        <fullName evidence="2">Uncharacterized protein</fullName>
    </submittedName>
</protein>
<keyword evidence="1" id="KW-0732">Signal</keyword>